<evidence type="ECO:0000256" key="1">
    <source>
        <dbReference type="ARBA" id="ARBA00023002"/>
    </source>
</evidence>
<gene>
    <name evidence="4" type="ORF">V4836_08295</name>
</gene>
<dbReference type="GO" id="GO:0016491">
    <property type="term" value="F:oxidoreductase activity"/>
    <property type="evidence" value="ECO:0007669"/>
    <property type="project" value="UniProtKB-KW"/>
</dbReference>
<sequence>MDIRDNHLDEKNAPDLARRRLLAAVGAGIAAAPLMGMSASSIAQNLTNAGKATTASLNGGKTSASQAGEFLIGGDLRVSRLGYGGLQLTGPHKWGEPERREEAIQILRRLPQLGVDFIDTADAYGPFVSEEIISEALVPYQGFTHGKAIIATKGGFVRPDPFTDPWVELGNPDYLQQCVRMSLRRLKLERIDLWHLHRVDPKLPQTQQYEAIHSFIDKGLIRHAGLSEVTVEQIKAARKIFPVATVQNHYNLSFRKHEAVLNYCEDNGIAFIPWFPLANGDLTKPGGPGDTLAKARGVTPAQIAIAWLLKRSPVMLPIPGTSRLTHLEENVAAASIKLTDREFEQLDRLTRPS</sequence>
<evidence type="ECO:0000256" key="2">
    <source>
        <dbReference type="SAM" id="Phobius"/>
    </source>
</evidence>
<keyword evidence="2" id="KW-1133">Transmembrane helix</keyword>
<protein>
    <submittedName>
        <fullName evidence="4">Aldo/keto reductase</fullName>
    </submittedName>
</protein>
<keyword evidence="2" id="KW-0812">Transmembrane</keyword>
<dbReference type="RefSeq" id="WP_331388093.1">
    <property type="nucleotide sequence ID" value="NZ_JAZKKV010000001.1"/>
</dbReference>
<dbReference type="PROSITE" id="PS51318">
    <property type="entry name" value="TAT"/>
    <property type="match status" value="1"/>
</dbReference>
<keyword evidence="1" id="KW-0560">Oxidoreductase</keyword>
<dbReference type="InterPro" id="IPR023210">
    <property type="entry name" value="NADP_OxRdtase_dom"/>
</dbReference>
<dbReference type="PANTHER" id="PTHR43625:SF40">
    <property type="entry name" value="ALDO-KETO REDUCTASE YAKC [NADP(+)]"/>
    <property type="match status" value="1"/>
</dbReference>
<accession>A0AB35X4P0</accession>
<dbReference type="InterPro" id="IPR006311">
    <property type="entry name" value="TAT_signal"/>
</dbReference>
<keyword evidence="2" id="KW-0472">Membrane</keyword>
<evidence type="ECO:0000313" key="5">
    <source>
        <dbReference type="Proteomes" id="UP001331691"/>
    </source>
</evidence>
<keyword evidence="5" id="KW-1185">Reference proteome</keyword>
<name>A0AB35X4P0_9ENTR</name>
<evidence type="ECO:0000313" key="4">
    <source>
        <dbReference type="EMBL" id="MEE9654158.1"/>
    </source>
</evidence>
<dbReference type="CDD" id="cd19088">
    <property type="entry name" value="AKR_AKR13B1"/>
    <property type="match status" value="1"/>
</dbReference>
<feature type="transmembrane region" description="Helical" evidence="2">
    <location>
        <begin position="21"/>
        <end position="43"/>
    </location>
</feature>
<dbReference type="InterPro" id="IPR036812">
    <property type="entry name" value="NAD(P)_OxRdtase_dom_sf"/>
</dbReference>
<feature type="domain" description="NADP-dependent oxidoreductase" evidence="3">
    <location>
        <begin position="80"/>
        <end position="349"/>
    </location>
</feature>
<organism evidence="4 5">
    <name type="scientific">Kluyvera ascorbata</name>
    <dbReference type="NCBI Taxonomy" id="51288"/>
    <lineage>
        <taxon>Bacteria</taxon>
        <taxon>Pseudomonadati</taxon>
        <taxon>Pseudomonadota</taxon>
        <taxon>Gammaproteobacteria</taxon>
        <taxon>Enterobacterales</taxon>
        <taxon>Enterobacteriaceae</taxon>
        <taxon>Kluyvera</taxon>
    </lineage>
</organism>
<proteinExistence type="predicted"/>
<dbReference type="Pfam" id="PF00248">
    <property type="entry name" value="Aldo_ket_red"/>
    <property type="match status" value="1"/>
</dbReference>
<dbReference type="InterPro" id="IPR050791">
    <property type="entry name" value="Aldo-Keto_reductase"/>
</dbReference>
<evidence type="ECO:0000259" key="3">
    <source>
        <dbReference type="Pfam" id="PF00248"/>
    </source>
</evidence>
<dbReference type="GO" id="GO:0005737">
    <property type="term" value="C:cytoplasm"/>
    <property type="evidence" value="ECO:0007669"/>
    <property type="project" value="TreeGrafter"/>
</dbReference>
<comment type="caution">
    <text evidence="4">The sequence shown here is derived from an EMBL/GenBank/DDBJ whole genome shotgun (WGS) entry which is preliminary data.</text>
</comment>
<dbReference type="PANTHER" id="PTHR43625">
    <property type="entry name" value="AFLATOXIN B1 ALDEHYDE REDUCTASE"/>
    <property type="match status" value="1"/>
</dbReference>
<dbReference type="Gene3D" id="3.20.20.100">
    <property type="entry name" value="NADP-dependent oxidoreductase domain"/>
    <property type="match status" value="1"/>
</dbReference>
<dbReference type="SUPFAM" id="SSF51430">
    <property type="entry name" value="NAD(P)-linked oxidoreductase"/>
    <property type="match status" value="1"/>
</dbReference>
<dbReference type="AlphaFoldDB" id="A0AB35X4P0"/>
<reference evidence="4 5" key="1">
    <citation type="submission" date="2023-10" db="EMBL/GenBank/DDBJ databases">
        <title>Wastewater isolates of ESBL- and carbapenemase-producing Gram-negative bacteria from New Zealand.</title>
        <authorList>
            <person name="Straub C."/>
            <person name="Weaver L."/>
            <person name="Cornelius A."/>
            <person name="Mcgill E."/>
            <person name="Dyet K."/>
            <person name="White L."/>
            <person name="Pattis I."/>
        </authorList>
    </citation>
    <scope>NUCLEOTIDE SEQUENCE [LARGE SCALE GENOMIC DNA]</scope>
    <source>
        <strain evidence="4 5">ESBL09</strain>
    </source>
</reference>
<dbReference type="EMBL" id="JAZKKV010000001">
    <property type="protein sequence ID" value="MEE9654158.1"/>
    <property type="molecule type" value="Genomic_DNA"/>
</dbReference>
<dbReference type="Proteomes" id="UP001331691">
    <property type="component" value="Unassembled WGS sequence"/>
</dbReference>